<dbReference type="Proteomes" id="UP001066327">
    <property type="component" value="Unassembled WGS sequence"/>
</dbReference>
<evidence type="ECO:0000256" key="1">
    <source>
        <dbReference type="SAM" id="MobiDB-lite"/>
    </source>
</evidence>
<proteinExistence type="predicted"/>
<dbReference type="EMBL" id="CP130956">
    <property type="protein sequence ID" value="WLF52587.1"/>
    <property type="molecule type" value="Genomic_DNA"/>
</dbReference>
<geneLocation type="plasmid" evidence="4 6">
    <name>pRho-VOC14-L</name>
</geneLocation>
<evidence type="ECO:0000313" key="3">
    <source>
        <dbReference type="EMBL" id="WLF51616.1"/>
    </source>
</evidence>
<evidence type="ECO:0000313" key="5">
    <source>
        <dbReference type="Proteomes" id="UP001066327"/>
    </source>
</evidence>
<accession>A0AAX3YSY7</accession>
<dbReference type="Proteomes" id="UP001231166">
    <property type="component" value="Plasmid pRho-VOC14-L"/>
</dbReference>
<organism evidence="4 6">
    <name type="scientific">Rhodococcus opacus</name>
    <name type="common">Nocardia opaca</name>
    <dbReference type="NCBI Taxonomy" id="37919"/>
    <lineage>
        <taxon>Bacteria</taxon>
        <taxon>Bacillati</taxon>
        <taxon>Actinomycetota</taxon>
        <taxon>Actinomycetes</taxon>
        <taxon>Mycobacteriales</taxon>
        <taxon>Nocardiaceae</taxon>
        <taxon>Rhodococcus</taxon>
    </lineage>
</organism>
<reference evidence="2" key="1">
    <citation type="submission" date="2022-12" db="EMBL/GenBank/DDBJ databases">
        <authorList>
            <person name="Krivoruchko A.V."/>
            <person name="Elkin A."/>
        </authorList>
    </citation>
    <scope>NUCLEOTIDE SEQUENCE</scope>
    <source>
        <strain evidence="2">IEGM 249</strain>
    </source>
</reference>
<gene>
    <name evidence="2" type="ORF">O4328_43235</name>
    <name evidence="3" type="ORF">Q5707_39555</name>
    <name evidence="4" type="ORF">Q5707_45440</name>
</gene>
<dbReference type="EMBL" id="CP130956">
    <property type="protein sequence ID" value="WLF51616.1"/>
    <property type="molecule type" value="Genomic_DNA"/>
</dbReference>
<dbReference type="AlphaFoldDB" id="A0AAX3YSY7"/>
<evidence type="ECO:0000313" key="6">
    <source>
        <dbReference type="Proteomes" id="UP001231166"/>
    </source>
</evidence>
<evidence type="ECO:0000313" key="2">
    <source>
        <dbReference type="EMBL" id="MCZ4590358.1"/>
    </source>
</evidence>
<feature type="region of interest" description="Disordered" evidence="1">
    <location>
        <begin position="1"/>
        <end position="22"/>
    </location>
</feature>
<protein>
    <submittedName>
        <fullName evidence="4">Uncharacterized protein</fullName>
    </submittedName>
</protein>
<reference evidence="4" key="2">
    <citation type="submission" date="2023-07" db="EMBL/GenBank/DDBJ databases">
        <title>Genomic analysis of Rhodococcus opacus VOC-14 with glycol ethers degradation activity.</title>
        <authorList>
            <person name="Narkevich D.A."/>
            <person name="Hlushen A.M."/>
            <person name="Akhremchuk A.E."/>
            <person name="Sikolenko M.A."/>
            <person name="Valentovich L.N."/>
        </authorList>
    </citation>
    <scope>NUCLEOTIDE SEQUENCE</scope>
    <source>
        <strain evidence="4">VOC-14</strain>
        <plasmid evidence="4">pRho-VOC14-L</plasmid>
    </source>
</reference>
<keyword evidence="5" id="KW-1185">Reference proteome</keyword>
<sequence>MQSIATEQGNPASGYSRHPPGKTFLLQERQSYRIHARTGHPVLGRHHTVHEARTVGTATMRLRTSSHLIRSCCAVGIFTGIARIARAATRAALIPKLSVPRHPFDCGTRTLVTGTGDDSAPFTCGDANVHNPVAEEVVPLPSISDPH</sequence>
<feature type="compositionally biased region" description="Polar residues" evidence="1">
    <location>
        <begin position="1"/>
        <end position="13"/>
    </location>
</feature>
<dbReference type="EMBL" id="JAPWIS010000047">
    <property type="protein sequence ID" value="MCZ4590358.1"/>
    <property type="molecule type" value="Genomic_DNA"/>
</dbReference>
<keyword evidence="4" id="KW-0614">Plasmid</keyword>
<evidence type="ECO:0000313" key="4">
    <source>
        <dbReference type="EMBL" id="WLF52587.1"/>
    </source>
</evidence>
<dbReference type="RefSeq" id="WP_269592977.1">
    <property type="nucleotide sequence ID" value="NZ_CP130956.1"/>
</dbReference>
<name>A0AAX3YSY7_RHOOP</name>